<dbReference type="AlphaFoldDB" id="A0A099KRL8"/>
<comment type="caution">
    <text evidence="1">The sequence shown here is derived from an EMBL/GenBank/DDBJ whole genome shotgun (WGS) entry which is preliminary data.</text>
</comment>
<dbReference type="RefSeq" id="WP_033093336.1">
    <property type="nucleotide sequence ID" value="NZ_JQED01000015.1"/>
</dbReference>
<dbReference type="PROSITE" id="PS51257">
    <property type="entry name" value="PROKAR_LIPOPROTEIN"/>
    <property type="match status" value="1"/>
</dbReference>
<evidence type="ECO:0000313" key="1">
    <source>
        <dbReference type="EMBL" id="KGJ93126.1"/>
    </source>
</evidence>
<protein>
    <submittedName>
        <fullName evidence="1">Uncharacterized protein</fullName>
    </submittedName>
</protein>
<evidence type="ECO:0000313" key="2">
    <source>
        <dbReference type="Proteomes" id="UP000029843"/>
    </source>
</evidence>
<dbReference type="OrthoDB" id="6225467at2"/>
<proteinExistence type="predicted"/>
<organism evidence="1 2">
    <name type="scientific">Colwellia psychrerythraea</name>
    <name type="common">Vibrio psychroerythus</name>
    <dbReference type="NCBI Taxonomy" id="28229"/>
    <lineage>
        <taxon>Bacteria</taxon>
        <taxon>Pseudomonadati</taxon>
        <taxon>Pseudomonadota</taxon>
        <taxon>Gammaproteobacteria</taxon>
        <taxon>Alteromonadales</taxon>
        <taxon>Colwelliaceae</taxon>
        <taxon>Colwellia</taxon>
    </lineage>
</organism>
<dbReference type="PATRIC" id="fig|28229.4.peg.1624"/>
<name>A0A099KRL8_COLPS</name>
<sequence>MKVEIETYEFNKELFFYDLVTSFSISLCGCPVIFEEDLNIYHSANQVLSFPGAFAESKHMVPFRLRQQASKGDLNKSRHIASCCMMLANTAYESVKNFNDGSEIFEFFRHIRNASSHLNRFQFNHKEPAHPAKWRGAVIDNRQKGENNPLFGQSCFGRFIGVADILDLLMDIERKIILSLEDPQ</sequence>
<dbReference type="EMBL" id="JQED01000015">
    <property type="protein sequence ID" value="KGJ93126.1"/>
    <property type="molecule type" value="Genomic_DNA"/>
</dbReference>
<dbReference type="Proteomes" id="UP000029843">
    <property type="component" value="Unassembled WGS sequence"/>
</dbReference>
<reference evidence="1 2" key="1">
    <citation type="submission" date="2014-08" db="EMBL/GenBank/DDBJ databases">
        <title>Genomic and Phenotypic Diversity of Colwellia psychrerythraea strains from Disparate Marine Basins.</title>
        <authorList>
            <person name="Techtmann S.M."/>
            <person name="Stelling S.C."/>
            <person name="Utturkar S.M."/>
            <person name="Alshibli N."/>
            <person name="Harris A."/>
            <person name="Brown S.D."/>
            <person name="Hazen T.C."/>
        </authorList>
    </citation>
    <scope>NUCLEOTIDE SEQUENCE [LARGE SCALE GENOMIC DNA]</scope>
    <source>
        <strain evidence="1 2">ND2E</strain>
    </source>
</reference>
<gene>
    <name evidence="1" type="ORF">ND2E_2592</name>
</gene>
<accession>A0A099KRL8</accession>